<dbReference type="Pfam" id="PF00482">
    <property type="entry name" value="T2SSF"/>
    <property type="match status" value="1"/>
</dbReference>
<name>A0A0P7YHS1_9GAMM</name>
<dbReference type="GO" id="GO:0005886">
    <property type="term" value="C:plasma membrane"/>
    <property type="evidence" value="ECO:0007669"/>
    <property type="project" value="UniProtKB-SubCell"/>
</dbReference>
<evidence type="ECO:0000256" key="6">
    <source>
        <dbReference type="SAM" id="Phobius"/>
    </source>
</evidence>
<dbReference type="AlphaFoldDB" id="A0A0P7YHS1"/>
<evidence type="ECO:0000256" key="4">
    <source>
        <dbReference type="ARBA" id="ARBA00022989"/>
    </source>
</evidence>
<feature type="transmembrane region" description="Helical" evidence="6">
    <location>
        <begin position="102"/>
        <end position="119"/>
    </location>
</feature>
<sequence length="305" mass="33981">MTSQVLWFLSLLVGTGALMVMLAQLIVSRLLVGASVKKRVKSRLARETTATEERLAVIDLGPLQNLLMRAGIKISATKLMLLSVLVVTGVVLAFFYRGWVEALVLVFFIATAMMTLWRVKFEKQRRKIYEELPAILDNMLRSISVGRSVEQSIVMAFADASPVFDPMVFRLRNAVAQGRDYTEVLDAFAGFYQVPAFTQVSIALRTSSRFGSSLRPILFEVSRAIRSQQELRREFLAATAETRFTAVVFALLPPALAVYMVVLNEQFSEKLLQSDVGHTLLTISGGLQLLGIFMIWNLIRGVGRA</sequence>
<evidence type="ECO:0000313" key="8">
    <source>
        <dbReference type="EMBL" id="KPQ29150.1"/>
    </source>
</evidence>
<reference evidence="8 9" key="1">
    <citation type="submission" date="2015-09" db="EMBL/GenBank/DDBJ databases">
        <title>Identification and resolution of microdiversity through metagenomic sequencing of parallel consortia.</title>
        <authorList>
            <person name="Nelson W.C."/>
            <person name="Romine M.F."/>
            <person name="Lindemann S.R."/>
        </authorList>
    </citation>
    <scope>NUCLEOTIDE SEQUENCE [LARGE SCALE GENOMIC DNA]</scope>
    <source>
        <strain evidence="8">HL-55</strain>
    </source>
</reference>
<dbReference type="InterPro" id="IPR018076">
    <property type="entry name" value="T2SS_GspF_dom"/>
</dbReference>
<accession>A0A0P7YHS1</accession>
<comment type="caution">
    <text evidence="8">The sequence shown here is derived from an EMBL/GenBank/DDBJ whole genome shotgun (WGS) entry which is preliminary data.</text>
</comment>
<feature type="transmembrane region" description="Helical" evidence="6">
    <location>
        <begin position="6"/>
        <end position="32"/>
    </location>
</feature>
<keyword evidence="4 6" id="KW-1133">Transmembrane helix</keyword>
<dbReference type="EMBL" id="LJZQ01000008">
    <property type="protein sequence ID" value="KPQ29150.1"/>
    <property type="molecule type" value="Genomic_DNA"/>
</dbReference>
<evidence type="ECO:0000256" key="5">
    <source>
        <dbReference type="ARBA" id="ARBA00023136"/>
    </source>
</evidence>
<organism evidence="8 9">
    <name type="scientific">Marinobacter excellens HL-55</name>
    <dbReference type="NCBI Taxonomy" id="1305731"/>
    <lineage>
        <taxon>Bacteria</taxon>
        <taxon>Pseudomonadati</taxon>
        <taxon>Pseudomonadota</taxon>
        <taxon>Gammaproteobacteria</taxon>
        <taxon>Pseudomonadales</taxon>
        <taxon>Marinobacteraceae</taxon>
        <taxon>Marinobacter</taxon>
    </lineage>
</organism>
<dbReference type="PATRIC" id="fig|1305731.5.peg.352"/>
<evidence type="ECO:0000259" key="7">
    <source>
        <dbReference type="Pfam" id="PF00482"/>
    </source>
</evidence>
<dbReference type="OrthoDB" id="6074830at2"/>
<dbReference type="STRING" id="1305731.GCA_000934705_00542"/>
<dbReference type="PANTHER" id="PTHR35007">
    <property type="entry name" value="INTEGRAL MEMBRANE PROTEIN-RELATED"/>
    <property type="match status" value="1"/>
</dbReference>
<feature type="transmembrane region" description="Helical" evidence="6">
    <location>
        <begin position="235"/>
        <end position="260"/>
    </location>
</feature>
<dbReference type="PANTHER" id="PTHR35007:SF1">
    <property type="entry name" value="PILUS ASSEMBLY PROTEIN"/>
    <property type="match status" value="1"/>
</dbReference>
<keyword evidence="5 6" id="KW-0472">Membrane</keyword>
<feature type="transmembrane region" description="Helical" evidence="6">
    <location>
        <begin position="280"/>
        <end position="299"/>
    </location>
</feature>
<evidence type="ECO:0000256" key="2">
    <source>
        <dbReference type="ARBA" id="ARBA00022475"/>
    </source>
</evidence>
<feature type="transmembrane region" description="Helical" evidence="6">
    <location>
        <begin position="79"/>
        <end position="96"/>
    </location>
</feature>
<comment type="subcellular location">
    <subcellularLocation>
        <location evidence="1">Cell membrane</location>
        <topology evidence="1">Multi-pass membrane protein</topology>
    </subcellularLocation>
</comment>
<keyword evidence="2" id="KW-1003">Cell membrane</keyword>
<protein>
    <submittedName>
        <fullName evidence="8">Tight adherence protein B</fullName>
    </submittedName>
</protein>
<feature type="domain" description="Type II secretion system protein GspF" evidence="7">
    <location>
        <begin position="136"/>
        <end position="261"/>
    </location>
</feature>
<evidence type="ECO:0000256" key="3">
    <source>
        <dbReference type="ARBA" id="ARBA00022692"/>
    </source>
</evidence>
<keyword evidence="3 6" id="KW-0812">Transmembrane</keyword>
<evidence type="ECO:0000313" key="9">
    <source>
        <dbReference type="Proteomes" id="UP000050416"/>
    </source>
</evidence>
<evidence type="ECO:0000256" key="1">
    <source>
        <dbReference type="ARBA" id="ARBA00004651"/>
    </source>
</evidence>
<proteinExistence type="predicted"/>
<dbReference type="Proteomes" id="UP000050416">
    <property type="component" value="Unassembled WGS sequence"/>
</dbReference>
<gene>
    <name evidence="8" type="primary">tadB</name>
    <name evidence="8" type="ORF">HLUCCX14_07690</name>
</gene>